<reference evidence="2 3" key="1">
    <citation type="submission" date="2021-11" db="EMBL/GenBank/DDBJ databases">
        <authorList>
            <person name="Oh E.-T."/>
            <person name="Kim S.-B."/>
        </authorList>
    </citation>
    <scope>NUCLEOTIDE SEQUENCE [LARGE SCALE GENOMIC DNA]</scope>
    <source>
        <strain evidence="2 3">MMS20-SJTR3</strain>
    </source>
</reference>
<accession>A0ABS8K693</accession>
<gene>
    <name evidence="2" type="ORF">LJ656_34585</name>
</gene>
<sequence>MADDRLDPIAALLAEHACRALVVKAAELVDSGRFSGLAAVFSSDALLVRPNGATLSGCDAIVASYAARPVDRISRHLIFASNFTGLNAEHAAATTQVLLWSGSTDDAPGPFGRPARGQQIVGRFDDEFVFIDRAWRIGKRVASFELFVVNP</sequence>
<evidence type="ECO:0000313" key="2">
    <source>
        <dbReference type="EMBL" id="MCC8397666.1"/>
    </source>
</evidence>
<dbReference type="InterPro" id="IPR037401">
    <property type="entry name" value="SnoaL-like"/>
</dbReference>
<evidence type="ECO:0000259" key="1">
    <source>
        <dbReference type="Pfam" id="PF13577"/>
    </source>
</evidence>
<dbReference type="EMBL" id="JAJITD010000039">
    <property type="protein sequence ID" value="MCC8397666.1"/>
    <property type="molecule type" value="Genomic_DNA"/>
</dbReference>
<name>A0ABS8K693_9BURK</name>
<proteinExistence type="predicted"/>
<feature type="domain" description="SnoaL-like" evidence="1">
    <location>
        <begin position="11"/>
        <end position="140"/>
    </location>
</feature>
<protein>
    <submittedName>
        <fullName evidence="2">Nuclear transport factor 2 family protein</fullName>
    </submittedName>
</protein>
<dbReference type="Proteomes" id="UP001431019">
    <property type="component" value="Unassembled WGS sequence"/>
</dbReference>
<comment type="caution">
    <text evidence="2">The sequence shown here is derived from an EMBL/GenBank/DDBJ whole genome shotgun (WGS) entry which is preliminary data.</text>
</comment>
<dbReference type="InterPro" id="IPR032710">
    <property type="entry name" value="NTF2-like_dom_sf"/>
</dbReference>
<keyword evidence="3" id="KW-1185">Reference proteome</keyword>
<dbReference type="RefSeq" id="WP_230513916.1">
    <property type="nucleotide sequence ID" value="NZ_JAJITD010000039.1"/>
</dbReference>
<dbReference type="Gene3D" id="3.10.450.50">
    <property type="match status" value="1"/>
</dbReference>
<dbReference type="SUPFAM" id="SSF54427">
    <property type="entry name" value="NTF2-like"/>
    <property type="match status" value="1"/>
</dbReference>
<dbReference type="Pfam" id="PF13577">
    <property type="entry name" value="SnoaL_4"/>
    <property type="match status" value="1"/>
</dbReference>
<evidence type="ECO:0000313" key="3">
    <source>
        <dbReference type="Proteomes" id="UP001431019"/>
    </source>
</evidence>
<organism evidence="2 3">
    <name type="scientific">Paraburkholderia sejongensis</name>
    <dbReference type="NCBI Taxonomy" id="2886946"/>
    <lineage>
        <taxon>Bacteria</taxon>
        <taxon>Pseudomonadati</taxon>
        <taxon>Pseudomonadota</taxon>
        <taxon>Betaproteobacteria</taxon>
        <taxon>Burkholderiales</taxon>
        <taxon>Burkholderiaceae</taxon>
        <taxon>Paraburkholderia</taxon>
    </lineage>
</organism>